<dbReference type="InterPro" id="IPR013324">
    <property type="entry name" value="RNA_pol_sigma_r3/r4-like"/>
</dbReference>
<reference evidence="9" key="1">
    <citation type="journal article" date="2019" name="Int. J. Syst. Evol. Microbiol.">
        <title>The Global Catalogue of Microorganisms (GCM) 10K type strain sequencing project: providing services to taxonomists for standard genome sequencing and annotation.</title>
        <authorList>
            <consortium name="The Broad Institute Genomics Platform"/>
            <consortium name="The Broad Institute Genome Sequencing Center for Infectious Disease"/>
            <person name="Wu L."/>
            <person name="Ma J."/>
        </authorList>
    </citation>
    <scope>NUCLEOTIDE SEQUENCE [LARGE SCALE GENOMIC DNA]</scope>
    <source>
        <strain evidence="9">JCM 18514</strain>
    </source>
</reference>
<dbReference type="Pfam" id="PF08281">
    <property type="entry name" value="Sigma70_r4_2"/>
    <property type="match status" value="1"/>
</dbReference>
<dbReference type="Gene3D" id="1.10.1740.10">
    <property type="match status" value="1"/>
</dbReference>
<keyword evidence="9" id="KW-1185">Reference proteome</keyword>
<proteinExistence type="inferred from homology"/>
<dbReference type="PANTHER" id="PTHR43133">
    <property type="entry name" value="RNA POLYMERASE ECF-TYPE SIGMA FACTO"/>
    <property type="match status" value="1"/>
</dbReference>
<feature type="domain" description="RNA polymerase sigma-70 region 2" evidence="6">
    <location>
        <begin position="26"/>
        <end position="87"/>
    </location>
</feature>
<gene>
    <name evidence="8" type="ORF">GCM10023346_04160</name>
</gene>
<name>A0ABP9S0G4_9MICC</name>
<organism evidence="8 9">
    <name type="scientific">Arthrobacter gyeryongensis</name>
    <dbReference type="NCBI Taxonomy" id="1650592"/>
    <lineage>
        <taxon>Bacteria</taxon>
        <taxon>Bacillati</taxon>
        <taxon>Actinomycetota</taxon>
        <taxon>Actinomycetes</taxon>
        <taxon>Micrococcales</taxon>
        <taxon>Micrococcaceae</taxon>
        <taxon>Arthrobacter</taxon>
    </lineage>
</organism>
<comment type="caution">
    <text evidence="8">The sequence shown here is derived from an EMBL/GenBank/DDBJ whole genome shotgun (WGS) entry which is preliminary data.</text>
</comment>
<evidence type="ECO:0000256" key="1">
    <source>
        <dbReference type="ARBA" id="ARBA00010641"/>
    </source>
</evidence>
<evidence type="ECO:0000313" key="8">
    <source>
        <dbReference type="EMBL" id="GAA5189491.1"/>
    </source>
</evidence>
<feature type="region of interest" description="Disordered" evidence="5">
    <location>
        <begin position="174"/>
        <end position="198"/>
    </location>
</feature>
<accession>A0ABP9S0G4</accession>
<dbReference type="RefSeq" id="WP_345447573.1">
    <property type="nucleotide sequence ID" value="NZ_BAABKK010000003.1"/>
</dbReference>
<sequence length="198" mass="22018">MGNVESCDDGLWTRSLKGEGEAFGVLFDRHRDRVFRHAYRLSGDRHDAEDIMSMAFLELWRRRAKVRLVGGSVLPWLLVTTTNVARNSGPAAFRYRRLLTSLPRAEDVSYVTDDIYLQVDMDRDAAQALGTLNDLDLQLVSLVVFEEYTLAAAAAVLDLTPAAAKSRMHRARQRMKTALSGAVPSSPNPTPALKGERS</sequence>
<protein>
    <submittedName>
        <fullName evidence="8">RNA polymerase sigma factor</fullName>
    </submittedName>
</protein>
<evidence type="ECO:0000256" key="3">
    <source>
        <dbReference type="ARBA" id="ARBA00023082"/>
    </source>
</evidence>
<dbReference type="SUPFAM" id="SSF88946">
    <property type="entry name" value="Sigma2 domain of RNA polymerase sigma factors"/>
    <property type="match status" value="1"/>
</dbReference>
<dbReference type="InterPro" id="IPR007627">
    <property type="entry name" value="RNA_pol_sigma70_r2"/>
</dbReference>
<evidence type="ECO:0000259" key="7">
    <source>
        <dbReference type="Pfam" id="PF08281"/>
    </source>
</evidence>
<keyword evidence="4" id="KW-0804">Transcription</keyword>
<feature type="domain" description="RNA polymerase sigma factor 70 region 4 type 2" evidence="7">
    <location>
        <begin position="126"/>
        <end position="175"/>
    </location>
</feature>
<comment type="similarity">
    <text evidence="1">Belongs to the sigma-70 factor family. ECF subfamily.</text>
</comment>
<evidence type="ECO:0000256" key="2">
    <source>
        <dbReference type="ARBA" id="ARBA00023015"/>
    </source>
</evidence>
<evidence type="ECO:0000313" key="9">
    <source>
        <dbReference type="Proteomes" id="UP001500200"/>
    </source>
</evidence>
<dbReference type="InterPro" id="IPR039425">
    <property type="entry name" value="RNA_pol_sigma-70-like"/>
</dbReference>
<evidence type="ECO:0000256" key="4">
    <source>
        <dbReference type="ARBA" id="ARBA00023163"/>
    </source>
</evidence>
<dbReference type="Pfam" id="PF04542">
    <property type="entry name" value="Sigma70_r2"/>
    <property type="match status" value="1"/>
</dbReference>
<evidence type="ECO:0000259" key="6">
    <source>
        <dbReference type="Pfam" id="PF04542"/>
    </source>
</evidence>
<dbReference type="Gene3D" id="1.10.10.10">
    <property type="entry name" value="Winged helix-like DNA-binding domain superfamily/Winged helix DNA-binding domain"/>
    <property type="match status" value="1"/>
</dbReference>
<dbReference type="PANTHER" id="PTHR43133:SF25">
    <property type="entry name" value="RNA POLYMERASE SIGMA FACTOR RFAY-RELATED"/>
    <property type="match status" value="1"/>
</dbReference>
<dbReference type="InterPro" id="IPR013249">
    <property type="entry name" value="RNA_pol_sigma70_r4_t2"/>
</dbReference>
<dbReference type="InterPro" id="IPR014284">
    <property type="entry name" value="RNA_pol_sigma-70_dom"/>
</dbReference>
<keyword evidence="3" id="KW-0731">Sigma factor</keyword>
<dbReference type="SUPFAM" id="SSF88659">
    <property type="entry name" value="Sigma3 and sigma4 domains of RNA polymerase sigma factors"/>
    <property type="match status" value="1"/>
</dbReference>
<keyword evidence="2" id="KW-0805">Transcription regulation</keyword>
<dbReference type="Proteomes" id="UP001500200">
    <property type="component" value="Unassembled WGS sequence"/>
</dbReference>
<dbReference type="EMBL" id="BAABKK010000003">
    <property type="protein sequence ID" value="GAA5189491.1"/>
    <property type="molecule type" value="Genomic_DNA"/>
</dbReference>
<evidence type="ECO:0000256" key="5">
    <source>
        <dbReference type="SAM" id="MobiDB-lite"/>
    </source>
</evidence>
<dbReference type="NCBIfam" id="TIGR02937">
    <property type="entry name" value="sigma70-ECF"/>
    <property type="match status" value="1"/>
</dbReference>
<dbReference type="InterPro" id="IPR013325">
    <property type="entry name" value="RNA_pol_sigma_r2"/>
</dbReference>
<dbReference type="InterPro" id="IPR036388">
    <property type="entry name" value="WH-like_DNA-bd_sf"/>
</dbReference>